<dbReference type="InterPro" id="IPR011129">
    <property type="entry name" value="CSD"/>
</dbReference>
<dbReference type="InterPro" id="IPR012156">
    <property type="entry name" value="Cold_shock_CspA"/>
</dbReference>
<reference evidence="5 6" key="1">
    <citation type="submission" date="2017-09" db="EMBL/GenBank/DDBJ databases">
        <authorList>
            <person name="Ehlers B."/>
            <person name="Leendertz F.H."/>
        </authorList>
    </citation>
    <scope>NUCLEOTIDE SEQUENCE [LARGE SCALE GENOMIC DNA]</scope>
    <source>
        <strain evidence="5 6">CGMCC 4.6857</strain>
    </source>
</reference>
<evidence type="ECO:0000313" key="5">
    <source>
        <dbReference type="EMBL" id="SNY62992.1"/>
    </source>
</evidence>
<dbReference type="GO" id="GO:0005737">
    <property type="term" value="C:cytoplasm"/>
    <property type="evidence" value="ECO:0007669"/>
    <property type="project" value="UniProtKB-SubCell"/>
</dbReference>
<dbReference type="FunFam" id="2.40.50.140:FF:000006">
    <property type="entry name" value="Cold shock protein CspC"/>
    <property type="match status" value="1"/>
</dbReference>
<protein>
    <submittedName>
        <fullName evidence="5">Cold shock protein (Beta-ribbon, CspA family)</fullName>
    </submittedName>
</protein>
<dbReference type="OrthoDB" id="7477356at2"/>
<dbReference type="EMBL" id="OBDY01000024">
    <property type="protein sequence ID" value="SNY62992.1"/>
    <property type="molecule type" value="Genomic_DNA"/>
</dbReference>
<dbReference type="PRINTS" id="PR00050">
    <property type="entry name" value="COLDSHOCK"/>
</dbReference>
<accession>A0A285JRR5</accession>
<dbReference type="Gene3D" id="2.40.50.140">
    <property type="entry name" value="Nucleic acid-binding proteins"/>
    <property type="match status" value="1"/>
</dbReference>
<dbReference type="GO" id="GO:0003676">
    <property type="term" value="F:nucleic acid binding"/>
    <property type="evidence" value="ECO:0007669"/>
    <property type="project" value="InterPro"/>
</dbReference>
<name>A0A285JRR5_9ACTN</name>
<proteinExistence type="predicted"/>
<dbReference type="InterPro" id="IPR012340">
    <property type="entry name" value="NA-bd_OB-fold"/>
</dbReference>
<dbReference type="InterPro" id="IPR019844">
    <property type="entry name" value="CSD_CS"/>
</dbReference>
<dbReference type="PIRSF" id="PIRSF002599">
    <property type="entry name" value="Cold_shock_A"/>
    <property type="match status" value="1"/>
</dbReference>
<evidence type="ECO:0000313" key="6">
    <source>
        <dbReference type="Proteomes" id="UP000219612"/>
    </source>
</evidence>
<dbReference type="CDD" id="cd04458">
    <property type="entry name" value="CSP_CDS"/>
    <property type="match status" value="1"/>
</dbReference>
<dbReference type="Proteomes" id="UP000219612">
    <property type="component" value="Unassembled WGS sequence"/>
</dbReference>
<organism evidence="5 6">
    <name type="scientific">Paractinoplanes atraurantiacus</name>
    <dbReference type="NCBI Taxonomy" id="1036182"/>
    <lineage>
        <taxon>Bacteria</taxon>
        <taxon>Bacillati</taxon>
        <taxon>Actinomycetota</taxon>
        <taxon>Actinomycetes</taxon>
        <taxon>Micromonosporales</taxon>
        <taxon>Micromonosporaceae</taxon>
        <taxon>Paractinoplanes</taxon>
    </lineage>
</organism>
<dbReference type="InterPro" id="IPR050181">
    <property type="entry name" value="Cold_shock_domain"/>
</dbReference>
<gene>
    <name evidence="5" type="ORF">SAMN05421748_124144</name>
</gene>
<evidence type="ECO:0000256" key="3">
    <source>
        <dbReference type="RuleBase" id="RU000408"/>
    </source>
</evidence>
<dbReference type="InterPro" id="IPR002059">
    <property type="entry name" value="CSP_DNA-bd"/>
</dbReference>
<dbReference type="PROSITE" id="PS00352">
    <property type="entry name" value="CSD_1"/>
    <property type="match status" value="1"/>
</dbReference>
<sequence>MATGTVKWFNGDKGFGFITPDDGGADLFAHFSAIATSGYRSLDENQRVEFEVTQGQKGLQASNIRPL</sequence>
<feature type="domain" description="CSD" evidence="4">
    <location>
        <begin position="1"/>
        <end position="66"/>
    </location>
</feature>
<dbReference type="PROSITE" id="PS51857">
    <property type="entry name" value="CSD_2"/>
    <property type="match status" value="1"/>
</dbReference>
<dbReference type="RefSeq" id="WP_097326823.1">
    <property type="nucleotide sequence ID" value="NZ_OBDY01000024.1"/>
</dbReference>
<dbReference type="Pfam" id="PF00313">
    <property type="entry name" value="CSD"/>
    <property type="match status" value="1"/>
</dbReference>
<dbReference type="SMART" id="SM00357">
    <property type="entry name" value="CSP"/>
    <property type="match status" value="1"/>
</dbReference>
<dbReference type="SUPFAM" id="SSF50249">
    <property type="entry name" value="Nucleic acid-binding proteins"/>
    <property type="match status" value="1"/>
</dbReference>
<dbReference type="PANTHER" id="PTHR11544">
    <property type="entry name" value="COLD SHOCK DOMAIN CONTAINING PROTEINS"/>
    <property type="match status" value="1"/>
</dbReference>
<dbReference type="AlphaFoldDB" id="A0A285JRR5"/>
<keyword evidence="6" id="KW-1185">Reference proteome</keyword>
<evidence type="ECO:0000259" key="4">
    <source>
        <dbReference type="PROSITE" id="PS51857"/>
    </source>
</evidence>
<dbReference type="Gene3D" id="6.20.370.130">
    <property type="match status" value="1"/>
</dbReference>
<evidence type="ECO:0000256" key="1">
    <source>
        <dbReference type="ARBA" id="ARBA00004496"/>
    </source>
</evidence>
<evidence type="ECO:0000256" key="2">
    <source>
        <dbReference type="ARBA" id="ARBA00022490"/>
    </source>
</evidence>
<comment type="subcellular location">
    <subcellularLocation>
        <location evidence="1 3">Cytoplasm</location>
    </subcellularLocation>
</comment>
<keyword evidence="2" id="KW-0963">Cytoplasm</keyword>